<protein>
    <submittedName>
        <fullName evidence="10">Uncharacterized protein</fullName>
    </submittedName>
</protein>
<dbReference type="GO" id="GO:0012505">
    <property type="term" value="C:endomembrane system"/>
    <property type="evidence" value="ECO:0007669"/>
    <property type="project" value="UniProtKB-SubCell"/>
</dbReference>
<dbReference type="GO" id="GO:0016020">
    <property type="term" value="C:membrane"/>
    <property type="evidence" value="ECO:0007669"/>
    <property type="project" value="InterPro"/>
</dbReference>
<keyword evidence="11" id="KW-1185">Reference proteome</keyword>
<evidence type="ECO:0000256" key="7">
    <source>
        <dbReference type="ARBA" id="ARBA00022989"/>
    </source>
</evidence>
<dbReference type="Pfam" id="PF03083">
    <property type="entry name" value="MtN3_slv"/>
    <property type="match status" value="1"/>
</dbReference>
<comment type="similarity">
    <text evidence="2">Belongs to the SWEET sugar transporter family.</text>
</comment>
<comment type="subcellular location">
    <subcellularLocation>
        <location evidence="1">Endomembrane system</location>
        <topology evidence="1">Multi-pass membrane protein</topology>
    </subcellularLocation>
</comment>
<evidence type="ECO:0000256" key="8">
    <source>
        <dbReference type="ARBA" id="ARBA00023136"/>
    </source>
</evidence>
<keyword evidence="8 9" id="KW-0472">Membrane</keyword>
<reference evidence="10 11" key="1">
    <citation type="submission" date="2017-11" db="EMBL/GenBank/DDBJ databases">
        <title>De-novo sequencing of pomegranate (Punica granatum L.) genome.</title>
        <authorList>
            <person name="Akparov Z."/>
            <person name="Amiraslanov A."/>
            <person name="Hajiyeva S."/>
            <person name="Abbasov M."/>
            <person name="Kaur K."/>
            <person name="Hamwieh A."/>
            <person name="Solovyev V."/>
            <person name="Salamov A."/>
            <person name="Braich B."/>
            <person name="Kosarev P."/>
            <person name="Mahmoud A."/>
            <person name="Hajiyev E."/>
            <person name="Babayeva S."/>
            <person name="Izzatullayeva V."/>
            <person name="Mammadov A."/>
            <person name="Mammadov A."/>
            <person name="Sharifova S."/>
            <person name="Ojaghi J."/>
            <person name="Eynullazada K."/>
            <person name="Bayramov B."/>
            <person name="Abdulazimova A."/>
            <person name="Shahmuradov I."/>
        </authorList>
    </citation>
    <scope>NUCLEOTIDE SEQUENCE [LARGE SCALE GENOMIC DNA]</scope>
    <source>
        <strain evidence="11">cv. AG2017</strain>
        <tissue evidence="10">Leaf</tissue>
    </source>
</reference>
<evidence type="ECO:0000256" key="9">
    <source>
        <dbReference type="SAM" id="Phobius"/>
    </source>
</evidence>
<evidence type="ECO:0000313" key="10">
    <source>
        <dbReference type="EMBL" id="PKI55218.1"/>
    </source>
</evidence>
<keyword evidence="3" id="KW-0813">Transport</keyword>
<comment type="caution">
    <text evidence="10">The sequence shown here is derived from an EMBL/GenBank/DDBJ whole genome shotgun (WGS) entry which is preliminary data.</text>
</comment>
<proteinExistence type="inferred from homology"/>
<dbReference type="GO" id="GO:0051119">
    <property type="term" value="F:sugar transmembrane transporter activity"/>
    <property type="evidence" value="ECO:0007669"/>
    <property type="project" value="InterPro"/>
</dbReference>
<dbReference type="Proteomes" id="UP000233551">
    <property type="component" value="Unassembled WGS sequence"/>
</dbReference>
<dbReference type="PANTHER" id="PTHR10791">
    <property type="entry name" value="RAG1-ACTIVATING PROTEIN 1"/>
    <property type="match status" value="1"/>
</dbReference>
<keyword evidence="6" id="KW-0677">Repeat</keyword>
<organism evidence="10 11">
    <name type="scientific">Punica granatum</name>
    <name type="common">Pomegranate</name>
    <dbReference type="NCBI Taxonomy" id="22663"/>
    <lineage>
        <taxon>Eukaryota</taxon>
        <taxon>Viridiplantae</taxon>
        <taxon>Streptophyta</taxon>
        <taxon>Embryophyta</taxon>
        <taxon>Tracheophyta</taxon>
        <taxon>Spermatophyta</taxon>
        <taxon>Magnoliopsida</taxon>
        <taxon>eudicotyledons</taxon>
        <taxon>Gunneridae</taxon>
        <taxon>Pentapetalae</taxon>
        <taxon>rosids</taxon>
        <taxon>malvids</taxon>
        <taxon>Myrtales</taxon>
        <taxon>Lythraceae</taxon>
        <taxon>Punica</taxon>
    </lineage>
</organism>
<dbReference type="Gene3D" id="1.20.1280.290">
    <property type="match status" value="1"/>
</dbReference>
<evidence type="ECO:0000256" key="2">
    <source>
        <dbReference type="ARBA" id="ARBA00007809"/>
    </source>
</evidence>
<gene>
    <name evidence="10" type="ORF">CRG98_024509</name>
</gene>
<dbReference type="InterPro" id="IPR047664">
    <property type="entry name" value="SWEET"/>
</dbReference>
<name>A0A2I0JG65_PUNGR</name>
<dbReference type="PANTHER" id="PTHR10791:SF236">
    <property type="entry name" value="BIDIRECTIONAL SUGAR TRANSPORTER SWEET8"/>
    <property type="match status" value="1"/>
</dbReference>
<feature type="transmembrane region" description="Helical" evidence="9">
    <location>
        <begin position="53"/>
        <end position="75"/>
    </location>
</feature>
<evidence type="ECO:0000256" key="5">
    <source>
        <dbReference type="ARBA" id="ARBA00022692"/>
    </source>
</evidence>
<sequence length="95" mass="11042">MNCNFLLSSPTFYRIWKKKSVEEFQAYPYLATVLNCLMWIMYGLPVVHPDSTLVVSINGFGLVVELIYLSLYFTYAPKNGRLARVNDAMWHDINE</sequence>
<evidence type="ECO:0000256" key="1">
    <source>
        <dbReference type="ARBA" id="ARBA00004127"/>
    </source>
</evidence>
<dbReference type="AlphaFoldDB" id="A0A2I0JG65"/>
<keyword evidence="7 9" id="KW-1133">Transmembrane helix</keyword>
<dbReference type="FunFam" id="1.20.1280.290:FF:000001">
    <property type="entry name" value="Bidirectional sugar transporter SWEET"/>
    <property type="match status" value="1"/>
</dbReference>
<evidence type="ECO:0000256" key="3">
    <source>
        <dbReference type="ARBA" id="ARBA00022448"/>
    </source>
</evidence>
<dbReference type="InterPro" id="IPR004316">
    <property type="entry name" value="SWEET_rpt"/>
</dbReference>
<feature type="transmembrane region" description="Helical" evidence="9">
    <location>
        <begin position="26"/>
        <end position="47"/>
    </location>
</feature>
<keyword evidence="5 9" id="KW-0812">Transmembrane</keyword>
<dbReference type="STRING" id="22663.A0A2I0JG65"/>
<evidence type="ECO:0000256" key="6">
    <source>
        <dbReference type="ARBA" id="ARBA00022737"/>
    </source>
</evidence>
<evidence type="ECO:0000256" key="4">
    <source>
        <dbReference type="ARBA" id="ARBA00022597"/>
    </source>
</evidence>
<dbReference type="EMBL" id="PGOL01001723">
    <property type="protein sequence ID" value="PKI55218.1"/>
    <property type="molecule type" value="Genomic_DNA"/>
</dbReference>
<accession>A0A2I0JG65</accession>
<keyword evidence="4" id="KW-0762">Sugar transport</keyword>
<evidence type="ECO:0000313" key="11">
    <source>
        <dbReference type="Proteomes" id="UP000233551"/>
    </source>
</evidence>